<comment type="caution">
    <text evidence="7">The sequence shown here is derived from an EMBL/GenBank/DDBJ whole genome shotgun (WGS) entry which is preliminary data.</text>
</comment>
<dbReference type="PANTHER" id="PTHR30481:SF3">
    <property type="entry name" value="DNA ADENINE METHYLASE"/>
    <property type="match status" value="1"/>
</dbReference>
<dbReference type="GO" id="GO:0009307">
    <property type="term" value="P:DNA restriction-modification system"/>
    <property type="evidence" value="ECO:0007669"/>
    <property type="project" value="InterPro"/>
</dbReference>
<dbReference type="InterPro" id="IPR029063">
    <property type="entry name" value="SAM-dependent_MTases_sf"/>
</dbReference>
<gene>
    <name evidence="7" type="ORF">S03H2_61118</name>
</gene>
<evidence type="ECO:0000256" key="5">
    <source>
        <dbReference type="ARBA" id="ARBA00022691"/>
    </source>
</evidence>
<evidence type="ECO:0000313" key="7">
    <source>
        <dbReference type="EMBL" id="GAH81046.1"/>
    </source>
</evidence>
<dbReference type="InterPro" id="IPR023095">
    <property type="entry name" value="Ade_MeTrfase_dom_2"/>
</dbReference>
<dbReference type="GO" id="GO:0009007">
    <property type="term" value="F:site-specific DNA-methyltransferase (adenine-specific) activity"/>
    <property type="evidence" value="ECO:0007669"/>
    <property type="project" value="UniProtKB-EC"/>
</dbReference>
<dbReference type="EC" id="2.1.1.72" evidence="2"/>
<reference evidence="7" key="1">
    <citation type="journal article" date="2014" name="Front. Microbiol.">
        <title>High frequency of phylogenetically diverse reductive dehalogenase-homologous genes in deep subseafloor sedimentary metagenomes.</title>
        <authorList>
            <person name="Kawai M."/>
            <person name="Futagami T."/>
            <person name="Toyoda A."/>
            <person name="Takaki Y."/>
            <person name="Nishi S."/>
            <person name="Hori S."/>
            <person name="Arai W."/>
            <person name="Tsubouchi T."/>
            <person name="Morono Y."/>
            <person name="Uchiyama I."/>
            <person name="Ito T."/>
            <person name="Fujiyama A."/>
            <person name="Inagaki F."/>
            <person name="Takami H."/>
        </authorList>
    </citation>
    <scope>NUCLEOTIDE SEQUENCE</scope>
    <source>
        <strain evidence="7">Expedition CK06-06</strain>
    </source>
</reference>
<proteinExistence type="inferred from homology"/>
<dbReference type="GO" id="GO:0006298">
    <property type="term" value="P:mismatch repair"/>
    <property type="evidence" value="ECO:0007669"/>
    <property type="project" value="TreeGrafter"/>
</dbReference>
<organism evidence="7">
    <name type="scientific">marine sediment metagenome</name>
    <dbReference type="NCBI Taxonomy" id="412755"/>
    <lineage>
        <taxon>unclassified sequences</taxon>
        <taxon>metagenomes</taxon>
        <taxon>ecological metagenomes</taxon>
    </lineage>
</organism>
<dbReference type="NCBIfam" id="TIGR00571">
    <property type="entry name" value="dam"/>
    <property type="match status" value="1"/>
</dbReference>
<dbReference type="InterPro" id="IPR012327">
    <property type="entry name" value="MeTrfase_D12"/>
</dbReference>
<feature type="non-terminal residue" evidence="7">
    <location>
        <position position="177"/>
    </location>
</feature>
<dbReference type="GO" id="GO:1904047">
    <property type="term" value="F:S-adenosyl-L-methionine binding"/>
    <property type="evidence" value="ECO:0007669"/>
    <property type="project" value="TreeGrafter"/>
</dbReference>
<dbReference type="PRINTS" id="PR00505">
    <property type="entry name" value="D12N6MTFRASE"/>
</dbReference>
<name>X1IF81_9ZZZZ</name>
<keyword evidence="5" id="KW-0949">S-adenosyl-L-methionine</keyword>
<dbReference type="SUPFAM" id="SSF53335">
    <property type="entry name" value="S-adenosyl-L-methionine-dependent methyltransferases"/>
    <property type="match status" value="1"/>
</dbReference>
<protein>
    <recommendedName>
        <fullName evidence="2">site-specific DNA-methyltransferase (adenine-specific)</fullName>
        <ecNumber evidence="2">2.1.1.72</ecNumber>
    </recommendedName>
</protein>
<dbReference type="PANTHER" id="PTHR30481">
    <property type="entry name" value="DNA ADENINE METHYLASE"/>
    <property type="match status" value="1"/>
</dbReference>
<evidence type="ECO:0000256" key="6">
    <source>
        <dbReference type="ARBA" id="ARBA00047942"/>
    </source>
</evidence>
<dbReference type="GO" id="GO:0043565">
    <property type="term" value="F:sequence-specific DNA binding"/>
    <property type="evidence" value="ECO:0007669"/>
    <property type="project" value="TreeGrafter"/>
</dbReference>
<comment type="catalytic activity">
    <reaction evidence="6">
        <text>a 2'-deoxyadenosine in DNA + S-adenosyl-L-methionine = an N(6)-methyl-2'-deoxyadenosine in DNA + S-adenosyl-L-homocysteine + H(+)</text>
        <dbReference type="Rhea" id="RHEA:15197"/>
        <dbReference type="Rhea" id="RHEA-COMP:12418"/>
        <dbReference type="Rhea" id="RHEA-COMP:12419"/>
        <dbReference type="ChEBI" id="CHEBI:15378"/>
        <dbReference type="ChEBI" id="CHEBI:57856"/>
        <dbReference type="ChEBI" id="CHEBI:59789"/>
        <dbReference type="ChEBI" id="CHEBI:90615"/>
        <dbReference type="ChEBI" id="CHEBI:90616"/>
        <dbReference type="EC" id="2.1.1.72"/>
    </reaction>
</comment>
<dbReference type="AlphaFoldDB" id="X1IF81"/>
<dbReference type="Gene3D" id="1.10.1020.10">
    <property type="entry name" value="Adenine-specific Methyltransferase, Domain 2"/>
    <property type="match status" value="1"/>
</dbReference>
<evidence type="ECO:0000256" key="1">
    <source>
        <dbReference type="ARBA" id="ARBA00006594"/>
    </source>
</evidence>
<sequence>MEDKISLSLNHRAKPFLKWAGGKKSLLPYLLQCVPKNYENYYEPFLGGGSLYFALGPKSAHLSDLNEELINTYIQVKRNVEELIEHLQKMHYNKKEYYNIRSINPQNDLERAARFIYLNKTCWNGLYRVNKKGNFNVPIGRYENPSICDKKRLRLARTALQNATLLVVDFEKILDAA</sequence>
<dbReference type="Pfam" id="PF02086">
    <property type="entry name" value="MethyltransfD12"/>
    <property type="match status" value="1"/>
</dbReference>
<evidence type="ECO:0000256" key="2">
    <source>
        <dbReference type="ARBA" id="ARBA00011900"/>
    </source>
</evidence>
<dbReference type="GO" id="GO:0032259">
    <property type="term" value="P:methylation"/>
    <property type="evidence" value="ECO:0007669"/>
    <property type="project" value="UniProtKB-KW"/>
</dbReference>
<comment type="similarity">
    <text evidence="1">Belongs to the N(4)/N(6)-methyltransferase family.</text>
</comment>
<accession>X1IF81</accession>
<evidence type="ECO:0000256" key="3">
    <source>
        <dbReference type="ARBA" id="ARBA00022603"/>
    </source>
</evidence>
<keyword evidence="4" id="KW-0808">Transferase</keyword>
<dbReference type="EMBL" id="BARU01039433">
    <property type="protein sequence ID" value="GAH81046.1"/>
    <property type="molecule type" value="Genomic_DNA"/>
</dbReference>
<evidence type="ECO:0000256" key="4">
    <source>
        <dbReference type="ARBA" id="ARBA00022679"/>
    </source>
</evidence>
<keyword evidence="3" id="KW-0489">Methyltransferase</keyword>